<dbReference type="STRING" id="1442369.A0A0D2INS5"/>
<feature type="compositionally biased region" description="Polar residues" evidence="6">
    <location>
        <begin position="64"/>
        <end position="79"/>
    </location>
</feature>
<feature type="region of interest" description="Disordered" evidence="6">
    <location>
        <begin position="771"/>
        <end position="796"/>
    </location>
</feature>
<dbReference type="SMART" id="SM00906">
    <property type="entry name" value="Fungal_trans"/>
    <property type="match status" value="1"/>
</dbReference>
<dbReference type="CDD" id="cd12148">
    <property type="entry name" value="fungal_TF_MHR"/>
    <property type="match status" value="1"/>
</dbReference>
<keyword evidence="1" id="KW-0479">Metal-binding</keyword>
<keyword evidence="5" id="KW-0539">Nucleus</keyword>
<dbReference type="GO" id="GO:0006351">
    <property type="term" value="P:DNA-templated transcription"/>
    <property type="evidence" value="ECO:0007669"/>
    <property type="project" value="InterPro"/>
</dbReference>
<feature type="compositionally biased region" description="Polar residues" evidence="6">
    <location>
        <begin position="682"/>
        <end position="721"/>
    </location>
</feature>
<feature type="region of interest" description="Disordered" evidence="6">
    <location>
        <begin position="60"/>
        <end position="105"/>
    </location>
</feature>
<dbReference type="PROSITE" id="PS50048">
    <property type="entry name" value="ZN2_CY6_FUNGAL_2"/>
    <property type="match status" value="1"/>
</dbReference>
<evidence type="ECO:0000256" key="3">
    <source>
        <dbReference type="ARBA" id="ARBA00023125"/>
    </source>
</evidence>
<feature type="compositionally biased region" description="Basic and acidic residues" evidence="6">
    <location>
        <begin position="671"/>
        <end position="681"/>
    </location>
</feature>
<feature type="compositionally biased region" description="Low complexity" evidence="6">
    <location>
        <begin position="776"/>
        <end position="787"/>
    </location>
</feature>
<organism evidence="8 9">
    <name type="scientific">Rhinocladiella mackenziei CBS 650.93</name>
    <dbReference type="NCBI Taxonomy" id="1442369"/>
    <lineage>
        <taxon>Eukaryota</taxon>
        <taxon>Fungi</taxon>
        <taxon>Dikarya</taxon>
        <taxon>Ascomycota</taxon>
        <taxon>Pezizomycotina</taxon>
        <taxon>Eurotiomycetes</taxon>
        <taxon>Chaetothyriomycetidae</taxon>
        <taxon>Chaetothyriales</taxon>
        <taxon>Herpotrichiellaceae</taxon>
        <taxon>Rhinocladiella</taxon>
    </lineage>
</organism>
<dbReference type="RefSeq" id="XP_013271917.1">
    <property type="nucleotide sequence ID" value="XM_013416463.1"/>
</dbReference>
<keyword evidence="4" id="KW-0804">Transcription</keyword>
<gene>
    <name evidence="8" type="ORF">Z518_05652</name>
</gene>
<proteinExistence type="predicted"/>
<dbReference type="PANTHER" id="PTHR46910:SF17">
    <property type="entry name" value="SCFA-RELATED"/>
    <property type="match status" value="1"/>
</dbReference>
<dbReference type="GO" id="GO:0003677">
    <property type="term" value="F:DNA binding"/>
    <property type="evidence" value="ECO:0007669"/>
    <property type="project" value="UniProtKB-KW"/>
</dbReference>
<evidence type="ECO:0000256" key="4">
    <source>
        <dbReference type="ARBA" id="ARBA00023163"/>
    </source>
</evidence>
<feature type="region of interest" description="Disordered" evidence="6">
    <location>
        <begin position="666"/>
        <end position="725"/>
    </location>
</feature>
<dbReference type="InterPro" id="IPR001138">
    <property type="entry name" value="Zn2Cys6_DnaBD"/>
</dbReference>
<evidence type="ECO:0000256" key="5">
    <source>
        <dbReference type="ARBA" id="ARBA00023242"/>
    </source>
</evidence>
<keyword evidence="9" id="KW-1185">Reference proteome</keyword>
<dbReference type="SUPFAM" id="SSF57701">
    <property type="entry name" value="Zn2/Cys6 DNA-binding domain"/>
    <property type="match status" value="1"/>
</dbReference>
<keyword evidence="3" id="KW-0238">DNA-binding</keyword>
<dbReference type="Proteomes" id="UP000053617">
    <property type="component" value="Unassembled WGS sequence"/>
</dbReference>
<dbReference type="GeneID" id="25293723"/>
<dbReference type="InterPro" id="IPR036864">
    <property type="entry name" value="Zn2-C6_fun-type_DNA-bd_sf"/>
</dbReference>
<dbReference type="OrthoDB" id="6486656at2759"/>
<dbReference type="EMBL" id="KN847478">
    <property type="protein sequence ID" value="KIX04781.1"/>
    <property type="molecule type" value="Genomic_DNA"/>
</dbReference>
<accession>A0A0D2INS5</accession>
<evidence type="ECO:0000256" key="2">
    <source>
        <dbReference type="ARBA" id="ARBA00023015"/>
    </source>
</evidence>
<dbReference type="VEuPathDB" id="FungiDB:Z518_05652"/>
<feature type="compositionally biased region" description="Polar residues" evidence="6">
    <location>
        <begin position="88"/>
        <end position="97"/>
    </location>
</feature>
<keyword evidence="2" id="KW-0805">Transcription regulation</keyword>
<evidence type="ECO:0000256" key="6">
    <source>
        <dbReference type="SAM" id="MobiDB-lite"/>
    </source>
</evidence>
<dbReference type="SMART" id="SM00066">
    <property type="entry name" value="GAL4"/>
    <property type="match status" value="1"/>
</dbReference>
<dbReference type="PANTHER" id="PTHR46910">
    <property type="entry name" value="TRANSCRIPTION FACTOR PDR1"/>
    <property type="match status" value="1"/>
</dbReference>
<evidence type="ECO:0000256" key="1">
    <source>
        <dbReference type="ARBA" id="ARBA00022723"/>
    </source>
</evidence>
<evidence type="ECO:0000313" key="8">
    <source>
        <dbReference type="EMBL" id="KIX04781.1"/>
    </source>
</evidence>
<dbReference type="PROSITE" id="PS00463">
    <property type="entry name" value="ZN2_CY6_FUNGAL_1"/>
    <property type="match status" value="1"/>
</dbReference>
<dbReference type="CDD" id="cd00067">
    <property type="entry name" value="GAL4"/>
    <property type="match status" value="1"/>
</dbReference>
<dbReference type="Pfam" id="PF04082">
    <property type="entry name" value="Fungal_trans"/>
    <property type="match status" value="1"/>
</dbReference>
<name>A0A0D2INS5_9EURO</name>
<dbReference type="Gene3D" id="4.10.240.10">
    <property type="entry name" value="Zn(2)-C6 fungal-type DNA-binding domain"/>
    <property type="match status" value="1"/>
</dbReference>
<dbReference type="HOGENOM" id="CLU_005767_2_1_1"/>
<sequence>MAAPVTDNAYKKGMPRSRARQACMRCRRQKLRCDNVRPCTLCVRSSVTCQDVVHPKRKRAAIPSLQSSKTSTRTSQAEHTQSKRIDDTPSTTSNISPSDADFPPSRLQVETCQHSRTPNLNCERSSTYGLADQVRCRFVSYLSPCLSTLHAHCDQKLFQAYDSASGALSEADAIPDGSLEQHSSLLRDDRLVPVSELIGFDLPSPKVTWMLFDVFVNSVHWFMMLFHEPSLRADLGEMLRTGRAHHRQKSQIYLVLVTLVIGARYAINDDAPSHSPEIELSKLETYLLKRIEENILELIDQNDLESVQTCVLLGSLYIYHRRPKRCFIINGAVMRGAQALSLHKESAWPAMSIVEREVRRRVWWALYVCDGFGAINFGTPCTIQDGDFQVKMPQNIDDTSDTCPGFNSVELLEDGSYERVTTLTYQRLKFKLYRITSHITRDIYFHGGRSTPGIVKRVQEIHSSLLGWEQMIPPELRPSSFADRRNELVDPITKIFRLQALSLQLSYDNIQLILHRPLLVYKGMIHSPHFPKQTSPELRPRHQETEDSHLFDQETAILEDSKTQCWKSATRTSRIDEYPEILTQMRNTHTAGYIGIQALTAGVMLVIFSLSQPFSARAQEAKRGIGRLIRVPKHLGYRTAISDQTGHILEKLLRLIFAQEMKMLTADDEPEHQPRRLDETRPASSLSVCRQSTSRPSRQVDEQNTTGITNAGNPEVTQHGTYGNDDGLALDNRHILDVQPLIEGNFNEALQSLQQAFSDNRIGNDRPRTLAAQHKSNNPPNLQSQNSTGSAPMFYSPTTDIPAGCNIFGSLEDTSQGWIWDDSFQFT</sequence>
<dbReference type="GO" id="GO:0008270">
    <property type="term" value="F:zinc ion binding"/>
    <property type="evidence" value="ECO:0007669"/>
    <property type="project" value="InterPro"/>
</dbReference>
<dbReference type="InterPro" id="IPR007219">
    <property type="entry name" value="XnlR_reg_dom"/>
</dbReference>
<dbReference type="GO" id="GO:0000981">
    <property type="term" value="F:DNA-binding transcription factor activity, RNA polymerase II-specific"/>
    <property type="evidence" value="ECO:0007669"/>
    <property type="project" value="InterPro"/>
</dbReference>
<dbReference type="InterPro" id="IPR050987">
    <property type="entry name" value="AtrR-like"/>
</dbReference>
<evidence type="ECO:0000313" key="9">
    <source>
        <dbReference type="Proteomes" id="UP000053617"/>
    </source>
</evidence>
<feature type="domain" description="Zn(2)-C6 fungal-type" evidence="7">
    <location>
        <begin position="22"/>
        <end position="49"/>
    </location>
</feature>
<dbReference type="Pfam" id="PF00172">
    <property type="entry name" value="Zn_clus"/>
    <property type="match status" value="1"/>
</dbReference>
<dbReference type="AlphaFoldDB" id="A0A0D2INS5"/>
<protein>
    <recommendedName>
        <fullName evidence="7">Zn(2)-C6 fungal-type domain-containing protein</fullName>
    </recommendedName>
</protein>
<evidence type="ECO:0000259" key="7">
    <source>
        <dbReference type="PROSITE" id="PS50048"/>
    </source>
</evidence>
<reference evidence="8 9" key="1">
    <citation type="submission" date="2015-01" db="EMBL/GenBank/DDBJ databases">
        <title>The Genome Sequence of Rhinocladiella mackenzie CBS 650.93.</title>
        <authorList>
            <consortium name="The Broad Institute Genomics Platform"/>
            <person name="Cuomo C."/>
            <person name="de Hoog S."/>
            <person name="Gorbushina A."/>
            <person name="Stielow B."/>
            <person name="Teixiera M."/>
            <person name="Abouelleil A."/>
            <person name="Chapman S.B."/>
            <person name="Priest M."/>
            <person name="Young S.K."/>
            <person name="Wortman J."/>
            <person name="Nusbaum C."/>
            <person name="Birren B."/>
        </authorList>
    </citation>
    <scope>NUCLEOTIDE SEQUENCE [LARGE SCALE GENOMIC DNA]</scope>
    <source>
        <strain evidence="8 9">CBS 650.93</strain>
    </source>
</reference>